<dbReference type="EMBL" id="RIAS01000012">
    <property type="protein sequence ID" value="KAA8786214.1"/>
    <property type="molecule type" value="Genomic_DNA"/>
</dbReference>
<protein>
    <submittedName>
        <fullName evidence="2">Uncharacterized protein</fullName>
    </submittedName>
</protein>
<gene>
    <name evidence="2" type="ORF">EC604_20440</name>
</gene>
<dbReference type="Proteomes" id="UP000323664">
    <property type="component" value="Unassembled WGS sequence"/>
</dbReference>
<dbReference type="OrthoDB" id="4050476at2"/>
<organism evidence="2 3">
    <name type="scientific">Paenibacillus amylolyticus</name>
    <dbReference type="NCBI Taxonomy" id="1451"/>
    <lineage>
        <taxon>Bacteria</taxon>
        <taxon>Bacillati</taxon>
        <taxon>Bacillota</taxon>
        <taxon>Bacilli</taxon>
        <taxon>Bacillales</taxon>
        <taxon>Paenibacillaceae</taxon>
        <taxon>Paenibacillus</taxon>
    </lineage>
</organism>
<dbReference type="Gene3D" id="3.90.1580.10">
    <property type="entry name" value="paralog of FGE (formylglycine-generating enzyme)"/>
    <property type="match status" value="1"/>
</dbReference>
<accession>A0A5M9WX23</accession>
<reference evidence="2 3" key="1">
    <citation type="journal article" date="2019" name="J. Ind. Microbiol. Biotechnol.">
        <title>Paenibacillus amylolyticus 27C64 has a diverse set of carbohydrate-active enzymes and complete pectin deconstruction system.</title>
        <authorList>
            <person name="Keggi C."/>
            <person name="Doran-Peterson J."/>
        </authorList>
    </citation>
    <scope>NUCLEOTIDE SEQUENCE [LARGE SCALE GENOMIC DNA]</scope>
    <source>
        <strain evidence="2 3">27C64</strain>
    </source>
</reference>
<evidence type="ECO:0000313" key="3">
    <source>
        <dbReference type="Proteomes" id="UP000323664"/>
    </source>
</evidence>
<proteinExistence type="predicted"/>
<dbReference type="InterPro" id="IPR042095">
    <property type="entry name" value="SUMF_sf"/>
</dbReference>
<evidence type="ECO:0000256" key="1">
    <source>
        <dbReference type="SAM" id="MobiDB-lite"/>
    </source>
</evidence>
<sequence length="368" mass="41925">MEALTRTVWQGLSEQDKQEWMQRIALQLPEGMQYEGLQTFERYGQRTQTGVFTHDEQRFVFVPGDQVTLGWEKWHHGMDEQTTADLHETASSYGIEDVQSFLASQMSPMRVVNIAPMLVECETISLGWIEVTEEEAFAQEHEDFPKALAEFKESGLNEYELHLEFKLIQDQGEVRILWFNEGIELEDIVREEAAAGFSLLTEDEWEYIYGGGCRTLFPWGDSFDYTMRLRHLGKPQSQGQFDQAPVNSETDTDVNTGADTHTEPSAFSPTGANHHLYDLELPNFFGIQFAGDPYKYELTLGADDDVMPKGGDGGAMICGGTGPLLSYLPAASVFFRDMNVDELDWEELMDALYYRRVIRLTDVKLDDE</sequence>
<dbReference type="SUPFAM" id="SSF56436">
    <property type="entry name" value="C-type lectin-like"/>
    <property type="match status" value="1"/>
</dbReference>
<evidence type="ECO:0000313" key="2">
    <source>
        <dbReference type="EMBL" id="KAA8786214.1"/>
    </source>
</evidence>
<dbReference type="InterPro" id="IPR016187">
    <property type="entry name" value="CTDL_fold"/>
</dbReference>
<dbReference type="RefSeq" id="WP_123065932.1">
    <property type="nucleotide sequence ID" value="NZ_RIAS01000012.1"/>
</dbReference>
<comment type="caution">
    <text evidence="2">The sequence shown here is derived from an EMBL/GenBank/DDBJ whole genome shotgun (WGS) entry which is preliminary data.</text>
</comment>
<name>A0A5M9WX23_PAEAM</name>
<feature type="region of interest" description="Disordered" evidence="1">
    <location>
        <begin position="236"/>
        <end position="269"/>
    </location>
</feature>
<dbReference type="AlphaFoldDB" id="A0A5M9WX23"/>